<name>A0A1B7X582_APHFL</name>
<evidence type="ECO:0000313" key="2">
    <source>
        <dbReference type="Proteomes" id="UP000092093"/>
    </source>
</evidence>
<reference evidence="1 2" key="1">
    <citation type="submission" date="2015-09" db="EMBL/GenBank/DDBJ databases">
        <title>Aphanizomenon flos-aquae WA102.</title>
        <authorList>
            <person name="Driscoll C."/>
        </authorList>
    </citation>
    <scope>NUCLEOTIDE SEQUENCE [LARGE SCALE GENOMIC DNA]</scope>
    <source>
        <strain evidence="1">WA102</strain>
    </source>
</reference>
<organism evidence="1 2">
    <name type="scientific">Aphanizomenon flos-aquae WA102</name>
    <dbReference type="NCBI Taxonomy" id="1710896"/>
    <lineage>
        <taxon>Bacteria</taxon>
        <taxon>Bacillati</taxon>
        <taxon>Cyanobacteriota</taxon>
        <taxon>Cyanophyceae</taxon>
        <taxon>Nostocales</taxon>
        <taxon>Aphanizomenonaceae</taxon>
        <taxon>Aphanizomenon</taxon>
    </lineage>
</organism>
<dbReference type="AlphaFoldDB" id="A0A1B7X582"/>
<proteinExistence type="predicted"/>
<protein>
    <submittedName>
        <fullName evidence="1">Uncharacterized protein</fullName>
    </submittedName>
</protein>
<gene>
    <name evidence="1" type="ORF">AN484_06425</name>
</gene>
<sequence>MRGIKNLKGLSQAEQPPFHQMKDTQYYNAMSYAAAVAAMIGTAGAYDVPVPCNEAVPFRTRVLSVETPRRNVEASDVMVYEMYKDLFSRRQEPIEIKVEVIK</sequence>
<evidence type="ECO:0000313" key="1">
    <source>
        <dbReference type="EMBL" id="OBQ44518.1"/>
    </source>
</evidence>
<comment type="caution">
    <text evidence="1">The sequence shown here is derived from an EMBL/GenBank/DDBJ whole genome shotgun (WGS) entry which is preliminary data.</text>
</comment>
<dbReference type="Proteomes" id="UP000092093">
    <property type="component" value="Unassembled WGS sequence"/>
</dbReference>
<dbReference type="EMBL" id="LJOW01000020">
    <property type="protein sequence ID" value="OBQ44518.1"/>
    <property type="molecule type" value="Genomic_DNA"/>
</dbReference>
<accession>A0A1B7X582</accession>